<dbReference type="InterPro" id="IPR050922">
    <property type="entry name" value="LytR/CpsA/Psr_CW_biosynth"/>
</dbReference>
<sequence length="376" mass="42835">MKHARFRKKRTLLLSITLLFGLLLISTLVYLCILYAKAEKVWNKAYHPVSSTDKVKTPDTMTFLIMGLDNNASRNLGSSRTDAMMLVSLNKRTQKMTLCSIPRDSFVQIQSDDYTGMQRIESAYTYGGPKSAVNTVKKLFNIPINHYVVFNFDSFMHVIDALGGIDVDVPKTFDGPLFDTGKKVHFEKGQQHLNGEEALAFSRERKIDNDIMRGFRQQLVLEAVKEKATNINSVTKYLKIIESLEDQIQMDLDKSQIKTVIQDFLIGKDYEIEQLTFDWRAFSNSGHSMVELYQDSIDHVAHQLRVSLGIEEKDDRDKKKFQTNGKYKFKSDYTTSTPESEKNADTFTGNGVYIGTEGNTKTGDLPNRKTTTGFYD</sequence>
<proteinExistence type="inferred from homology"/>
<evidence type="ECO:0000256" key="1">
    <source>
        <dbReference type="ARBA" id="ARBA00006068"/>
    </source>
</evidence>
<dbReference type="PANTHER" id="PTHR33392:SF6">
    <property type="entry name" value="POLYISOPRENYL-TEICHOIC ACID--PEPTIDOGLYCAN TEICHOIC ACID TRANSFERASE TAGU"/>
    <property type="match status" value="1"/>
</dbReference>
<evidence type="ECO:0000313" key="6">
    <source>
        <dbReference type="Proteomes" id="UP000295558"/>
    </source>
</evidence>
<dbReference type="OrthoDB" id="27330at2"/>
<comment type="similarity">
    <text evidence="1">Belongs to the LytR/CpsA/Psr (LCP) family.</text>
</comment>
<keyword evidence="3" id="KW-0472">Membrane</keyword>
<dbReference type="Pfam" id="PF03816">
    <property type="entry name" value="LytR_cpsA_psr"/>
    <property type="match status" value="1"/>
</dbReference>
<feature type="domain" description="Cell envelope-related transcriptional attenuator" evidence="4">
    <location>
        <begin position="80"/>
        <end position="228"/>
    </location>
</feature>
<evidence type="ECO:0000259" key="4">
    <source>
        <dbReference type="Pfam" id="PF03816"/>
    </source>
</evidence>
<dbReference type="RefSeq" id="WP_133619991.1">
    <property type="nucleotide sequence ID" value="NZ_JAARQJ010000005.1"/>
</dbReference>
<organism evidence="5 6">
    <name type="scientific">Listeria rocourtiae</name>
    <dbReference type="NCBI Taxonomy" id="647910"/>
    <lineage>
        <taxon>Bacteria</taxon>
        <taxon>Bacillati</taxon>
        <taxon>Bacillota</taxon>
        <taxon>Bacilli</taxon>
        <taxon>Bacillales</taxon>
        <taxon>Listeriaceae</taxon>
        <taxon>Listeria</taxon>
    </lineage>
</organism>
<keyword evidence="3" id="KW-0812">Transmembrane</keyword>
<evidence type="ECO:0000256" key="3">
    <source>
        <dbReference type="SAM" id="Phobius"/>
    </source>
</evidence>
<feature type="region of interest" description="Disordered" evidence="2">
    <location>
        <begin position="332"/>
        <end position="351"/>
    </location>
</feature>
<dbReference type="NCBIfam" id="TIGR00350">
    <property type="entry name" value="lytR_cpsA_psr"/>
    <property type="match status" value="1"/>
</dbReference>
<protein>
    <submittedName>
        <fullName evidence="5">LytR family transcriptional attenuator</fullName>
    </submittedName>
</protein>
<name>A0A4R6ZPR8_9LIST</name>
<gene>
    <name evidence="5" type="ORF">DFP96_102148</name>
</gene>
<dbReference type="EMBL" id="SNZK01000002">
    <property type="protein sequence ID" value="TDR54560.1"/>
    <property type="molecule type" value="Genomic_DNA"/>
</dbReference>
<dbReference type="InterPro" id="IPR004474">
    <property type="entry name" value="LytR_CpsA_psr"/>
</dbReference>
<keyword evidence="3" id="KW-1133">Transmembrane helix</keyword>
<evidence type="ECO:0000313" key="5">
    <source>
        <dbReference type="EMBL" id="TDR54560.1"/>
    </source>
</evidence>
<comment type="caution">
    <text evidence="5">The sequence shown here is derived from an EMBL/GenBank/DDBJ whole genome shotgun (WGS) entry which is preliminary data.</text>
</comment>
<accession>A0A4R6ZPR8</accession>
<feature type="region of interest" description="Disordered" evidence="2">
    <location>
        <begin position="357"/>
        <end position="376"/>
    </location>
</feature>
<feature type="transmembrane region" description="Helical" evidence="3">
    <location>
        <begin position="12"/>
        <end position="36"/>
    </location>
</feature>
<keyword evidence="6" id="KW-1185">Reference proteome</keyword>
<dbReference type="AlphaFoldDB" id="A0A4R6ZPR8"/>
<dbReference type="Proteomes" id="UP000295558">
    <property type="component" value="Unassembled WGS sequence"/>
</dbReference>
<evidence type="ECO:0000256" key="2">
    <source>
        <dbReference type="SAM" id="MobiDB-lite"/>
    </source>
</evidence>
<dbReference type="STRING" id="1265846.PROCOU_17204"/>
<dbReference type="Gene3D" id="3.40.630.190">
    <property type="entry name" value="LCP protein"/>
    <property type="match status" value="1"/>
</dbReference>
<reference evidence="5 6" key="1">
    <citation type="submission" date="2019-03" db="EMBL/GenBank/DDBJ databases">
        <title>Genomic Encyclopedia of Type Strains, Phase III (KMG-III): the genomes of soil and plant-associated and newly described type strains.</title>
        <authorList>
            <person name="Whitman W."/>
        </authorList>
    </citation>
    <scope>NUCLEOTIDE SEQUENCE [LARGE SCALE GENOMIC DNA]</scope>
    <source>
        <strain evidence="5 6">CECT 7972</strain>
    </source>
</reference>
<dbReference type="PANTHER" id="PTHR33392">
    <property type="entry name" value="POLYISOPRENYL-TEICHOIC ACID--PEPTIDOGLYCAN TEICHOIC ACID TRANSFERASE TAGU"/>
    <property type="match status" value="1"/>
</dbReference>